<accession>A0A1G6VEC5</accession>
<dbReference type="Pfam" id="PF00034">
    <property type="entry name" value="Cytochrom_C"/>
    <property type="match status" value="1"/>
</dbReference>
<dbReference type="SUPFAM" id="SSF46626">
    <property type="entry name" value="Cytochrome c"/>
    <property type="match status" value="1"/>
</dbReference>
<evidence type="ECO:0000259" key="5">
    <source>
        <dbReference type="PROSITE" id="PS51007"/>
    </source>
</evidence>
<evidence type="ECO:0000256" key="1">
    <source>
        <dbReference type="ARBA" id="ARBA00022617"/>
    </source>
</evidence>
<dbReference type="Gene3D" id="1.10.760.10">
    <property type="entry name" value="Cytochrome c-like domain"/>
    <property type="match status" value="1"/>
</dbReference>
<keyword evidence="3 4" id="KW-0408">Iron</keyword>
<evidence type="ECO:0000256" key="4">
    <source>
        <dbReference type="PROSITE-ProRule" id="PRU00433"/>
    </source>
</evidence>
<dbReference type="Proteomes" id="UP000198501">
    <property type="component" value="Unassembled WGS sequence"/>
</dbReference>
<evidence type="ECO:0000313" key="6">
    <source>
        <dbReference type="EMBL" id="SDD51377.1"/>
    </source>
</evidence>
<organism evidence="6 7">
    <name type="scientific">Psychrobacter pacificensis</name>
    <dbReference type="NCBI Taxonomy" id="112002"/>
    <lineage>
        <taxon>Bacteria</taxon>
        <taxon>Pseudomonadati</taxon>
        <taxon>Pseudomonadota</taxon>
        <taxon>Gammaproteobacteria</taxon>
        <taxon>Moraxellales</taxon>
        <taxon>Moraxellaceae</taxon>
        <taxon>Psychrobacter</taxon>
    </lineage>
</organism>
<dbReference type="EMBL" id="FNAL01000003">
    <property type="protein sequence ID" value="SDD51377.1"/>
    <property type="molecule type" value="Genomic_DNA"/>
</dbReference>
<name>A0A1G6VEC5_9GAMM</name>
<dbReference type="AlphaFoldDB" id="A0A1G6VEC5"/>
<proteinExistence type="predicted"/>
<reference evidence="6 7" key="1">
    <citation type="submission" date="2016-10" db="EMBL/GenBank/DDBJ databases">
        <authorList>
            <person name="de Groot N.N."/>
        </authorList>
    </citation>
    <scope>NUCLEOTIDE SEQUENCE [LARGE SCALE GENOMIC DNA]</scope>
    <source>
        <strain evidence="6 7">DSM 23406</strain>
    </source>
</reference>
<dbReference type="GO" id="GO:0046872">
    <property type="term" value="F:metal ion binding"/>
    <property type="evidence" value="ECO:0007669"/>
    <property type="project" value="UniProtKB-KW"/>
</dbReference>
<dbReference type="InterPro" id="IPR051459">
    <property type="entry name" value="Cytochrome_c-type_DH"/>
</dbReference>
<dbReference type="GO" id="GO:0020037">
    <property type="term" value="F:heme binding"/>
    <property type="evidence" value="ECO:0007669"/>
    <property type="project" value="InterPro"/>
</dbReference>
<feature type="domain" description="Cytochrome c" evidence="5">
    <location>
        <begin position="1"/>
        <end position="102"/>
    </location>
</feature>
<evidence type="ECO:0000256" key="3">
    <source>
        <dbReference type="ARBA" id="ARBA00023004"/>
    </source>
</evidence>
<dbReference type="GO" id="GO:0009055">
    <property type="term" value="F:electron transfer activity"/>
    <property type="evidence" value="ECO:0007669"/>
    <property type="project" value="InterPro"/>
</dbReference>
<dbReference type="PANTHER" id="PTHR35008">
    <property type="entry name" value="BLL4482 PROTEIN-RELATED"/>
    <property type="match status" value="1"/>
</dbReference>
<dbReference type="PROSITE" id="PS51007">
    <property type="entry name" value="CYTC"/>
    <property type="match status" value="1"/>
</dbReference>
<evidence type="ECO:0000256" key="2">
    <source>
        <dbReference type="ARBA" id="ARBA00022723"/>
    </source>
</evidence>
<dbReference type="InterPro" id="IPR009056">
    <property type="entry name" value="Cyt_c-like_dom"/>
</dbReference>
<dbReference type="InterPro" id="IPR036909">
    <property type="entry name" value="Cyt_c-like_dom_sf"/>
</dbReference>
<protein>
    <submittedName>
        <fullName evidence="6">Cytochrome c</fullName>
    </submittedName>
</protein>
<dbReference type="PANTHER" id="PTHR35008:SF4">
    <property type="entry name" value="BLL4482 PROTEIN"/>
    <property type="match status" value="1"/>
</dbReference>
<keyword evidence="2 4" id="KW-0479">Metal-binding</keyword>
<evidence type="ECO:0000313" key="7">
    <source>
        <dbReference type="Proteomes" id="UP000198501"/>
    </source>
</evidence>
<sequence>MSAPLIVRLPTAALTADCMTCHREDYSGGVPIDTAIGNIYSTNITPSTRYGIGNYNEADFKKALRKGRAPNHQIYPAMPYPSYHGLTDDDVSALFAYFQTVPIVDNPPEKNHTPAFPVEYP</sequence>
<keyword evidence="1 4" id="KW-0349">Heme</keyword>
<gene>
    <name evidence="6" type="ORF">SAMN05660405_00515</name>
</gene>